<dbReference type="EMBL" id="JAHLQO010000004">
    <property type="protein sequence ID" value="MBU5669398.1"/>
    <property type="molecule type" value="Genomic_DNA"/>
</dbReference>
<protein>
    <recommendedName>
        <fullName evidence="10">DNA 3'-5' helicase</fullName>
        <ecNumber evidence="10">5.6.2.4</ecNumber>
    </recommendedName>
</protein>
<keyword evidence="1 12" id="KW-0547">Nucleotide-binding</keyword>
<evidence type="ECO:0000256" key="1">
    <source>
        <dbReference type="ARBA" id="ARBA00022741"/>
    </source>
</evidence>
<accession>A0ABS6FGU2</accession>
<evidence type="ECO:0000259" key="14">
    <source>
        <dbReference type="PROSITE" id="PS51217"/>
    </source>
</evidence>
<dbReference type="InterPro" id="IPR014016">
    <property type="entry name" value="UvrD-like_ATP-bd"/>
</dbReference>
<keyword evidence="8" id="KW-0413">Isomerase</keyword>
<reference evidence="15 16" key="1">
    <citation type="submission" date="2021-06" db="EMBL/GenBank/DDBJ databases">
        <authorList>
            <person name="Sun Q."/>
            <person name="Li D."/>
        </authorList>
    </citation>
    <scope>NUCLEOTIDE SEQUENCE [LARGE SCALE GENOMIC DNA]</scope>
    <source>
        <strain evidence="15 16">MSJ-1</strain>
    </source>
</reference>
<keyword evidence="4 12" id="KW-0347">Helicase</keyword>
<name>A0ABS6FGU2_9FIRM</name>
<evidence type="ECO:0000256" key="11">
    <source>
        <dbReference type="ARBA" id="ARBA00048988"/>
    </source>
</evidence>
<evidence type="ECO:0000256" key="10">
    <source>
        <dbReference type="ARBA" id="ARBA00034808"/>
    </source>
</evidence>
<evidence type="ECO:0000256" key="12">
    <source>
        <dbReference type="PROSITE-ProRule" id="PRU00560"/>
    </source>
</evidence>
<evidence type="ECO:0000256" key="8">
    <source>
        <dbReference type="ARBA" id="ARBA00023235"/>
    </source>
</evidence>
<keyword evidence="2" id="KW-0227">DNA damage</keyword>
<keyword evidence="16" id="KW-1185">Reference proteome</keyword>
<dbReference type="RefSeq" id="WP_216549233.1">
    <property type="nucleotide sequence ID" value="NZ_JAHLQO010000004.1"/>
</dbReference>
<keyword evidence="6" id="KW-0238">DNA-binding</keyword>
<dbReference type="CDD" id="cd17932">
    <property type="entry name" value="DEXQc_UvrD"/>
    <property type="match status" value="1"/>
</dbReference>
<evidence type="ECO:0000256" key="9">
    <source>
        <dbReference type="ARBA" id="ARBA00034617"/>
    </source>
</evidence>
<keyword evidence="5 12" id="KW-0067">ATP-binding</keyword>
<evidence type="ECO:0000256" key="4">
    <source>
        <dbReference type="ARBA" id="ARBA00022806"/>
    </source>
</evidence>
<comment type="catalytic activity">
    <reaction evidence="11">
        <text>ATP + H2O = ADP + phosphate + H(+)</text>
        <dbReference type="Rhea" id="RHEA:13065"/>
        <dbReference type="ChEBI" id="CHEBI:15377"/>
        <dbReference type="ChEBI" id="CHEBI:15378"/>
        <dbReference type="ChEBI" id="CHEBI:30616"/>
        <dbReference type="ChEBI" id="CHEBI:43474"/>
        <dbReference type="ChEBI" id="CHEBI:456216"/>
        <dbReference type="EC" id="5.6.2.4"/>
    </reaction>
</comment>
<evidence type="ECO:0000313" key="15">
    <source>
        <dbReference type="EMBL" id="MBU5669398.1"/>
    </source>
</evidence>
<dbReference type="EC" id="5.6.2.4" evidence="10"/>
<evidence type="ECO:0000259" key="13">
    <source>
        <dbReference type="PROSITE" id="PS51198"/>
    </source>
</evidence>
<gene>
    <name evidence="15" type="ORF">KQI68_06040</name>
</gene>
<evidence type="ECO:0000256" key="3">
    <source>
        <dbReference type="ARBA" id="ARBA00022801"/>
    </source>
</evidence>
<feature type="domain" description="UvrD-like helicase C-terminal" evidence="14">
    <location>
        <begin position="389"/>
        <end position="633"/>
    </location>
</feature>
<keyword evidence="7" id="KW-0234">DNA repair</keyword>
<feature type="domain" description="UvrD-like helicase ATP-binding" evidence="13">
    <location>
        <begin position="1"/>
        <end position="388"/>
    </location>
</feature>
<dbReference type="InterPro" id="IPR000212">
    <property type="entry name" value="DNA_helicase_UvrD/REP"/>
</dbReference>
<dbReference type="PROSITE" id="PS51217">
    <property type="entry name" value="UVRD_HELICASE_CTER"/>
    <property type="match status" value="1"/>
</dbReference>
<dbReference type="Pfam" id="PF12705">
    <property type="entry name" value="PDDEXK_1"/>
    <property type="match status" value="1"/>
</dbReference>
<keyword evidence="3 12" id="KW-0378">Hydrolase</keyword>
<dbReference type="PANTHER" id="PTHR11070:SF48">
    <property type="entry name" value="ATP-DEPENDENT HELICASE_NUCLEASE SUBUNIT A"/>
    <property type="match status" value="1"/>
</dbReference>
<comment type="caution">
    <text evidence="15">The sequence shown here is derived from an EMBL/GenBank/DDBJ whole genome shotgun (WGS) entry which is preliminary data.</text>
</comment>
<comment type="catalytic activity">
    <reaction evidence="9">
        <text>Couples ATP hydrolysis with the unwinding of duplex DNA by translocating in the 3'-5' direction.</text>
        <dbReference type="EC" id="5.6.2.4"/>
    </reaction>
</comment>
<dbReference type="PANTHER" id="PTHR11070">
    <property type="entry name" value="UVRD / RECB / PCRA DNA HELICASE FAMILY MEMBER"/>
    <property type="match status" value="1"/>
</dbReference>
<dbReference type="Pfam" id="PF00580">
    <property type="entry name" value="UvrD-helicase"/>
    <property type="match status" value="1"/>
</dbReference>
<proteinExistence type="predicted"/>
<evidence type="ECO:0000313" key="16">
    <source>
        <dbReference type="Proteomes" id="UP000783742"/>
    </source>
</evidence>
<dbReference type="PROSITE" id="PS51198">
    <property type="entry name" value="UVRD_HELICASE_ATP_BIND"/>
    <property type="match status" value="1"/>
</dbReference>
<feature type="binding site" evidence="12">
    <location>
        <begin position="22"/>
        <end position="29"/>
    </location>
    <ligand>
        <name>ATP</name>
        <dbReference type="ChEBI" id="CHEBI:30616"/>
    </ligand>
</feature>
<evidence type="ECO:0000256" key="2">
    <source>
        <dbReference type="ARBA" id="ARBA00022763"/>
    </source>
</evidence>
<dbReference type="InterPro" id="IPR038726">
    <property type="entry name" value="PDDEXK_AddAB-type"/>
</dbReference>
<dbReference type="Proteomes" id="UP000783742">
    <property type="component" value="Unassembled WGS sequence"/>
</dbReference>
<sequence length="979" mass="115851">MKLNHIQEKAVNLIDENITLIAGAGTGKTRVLTSRFINIVKHNTLPRNILAITFTNKAAEEMKSRISKEMVEEEISFDESELNIMTIHAFCLEMIKDYSLVIGINPNFDVCDEAMSTTLIKESVKKVLYTYKGGDYESYLKDFRTTPFEELDEFINLYNDFRNNNYDFDEILHKSLIFEDSSGDFNNLLILLEDYSKVLKPTSKFNKLYLTEEFEEIRNSSEYNGEILDKILNNLGSSKPNQDKIHEITEYIVELKKNLESKNKDYYIFIIDILKEIDKEYSTRKNFLNLLDYDDIIIYTSEIIENEYLKKEIQERYKYILIDEYQDTNKIQNKIVRNFRDSNLFIVGDPKQSIYAFRGSDLDSYYNFSDYVKSMGKSLLMNINYRSDKNIIDFINNVFNEILDPYEELISDQSFDGGVYLYNTDKKSEIVNLVKDLQKNFDVKDIAILARSNNQIQELSEVFYANDIAFNKGKKNIKEIEVLKLANNILSTIYSPDDFIKTLSLFNSPILNFKFEDLLNVLNSNAKSFEDLLNIEKKGDKLEKFINFLVELQEKSKTLYLDEVAKEVIKYFYSLKNLTSNEMKYLFQFQDIITEFVEKFSSDYRLFEEYIELKEFDDLEDGINLLTIHRSKGLEFKALIISNMDSKRSKNVTNKIVVSENGLGIKSKYSNYKFKNIVNFNKDMDSEEEKRILYVAMTRAMEKLILFGNFDKPQSDSYFKMMENCDLNLLDYEFTSEERKAIEVKTYENLGSFENNESRIREYYTVTDFINFKRNREDFYKKYFLGIDEYTMGSGKEQVMDPMLLGTIVHFFAENYSKKDIKIDDIKIYIERIFNFYEEELTEEKYKLVSKLCKNYLEMEEDDIIYKELLYYYSLNGYLVKGFIDQVVIIDGEYYIIDLKTSSLPIGEIYETYKDQLILYSKFFEDLYKITVKGAYIFDLRGRNKIYVETNVGSERDIIKEFEKFIKFLRCHNSYKDYI</sequence>
<dbReference type="InterPro" id="IPR014017">
    <property type="entry name" value="DNA_helicase_UvrD-like_C"/>
</dbReference>
<evidence type="ECO:0000256" key="6">
    <source>
        <dbReference type="ARBA" id="ARBA00023125"/>
    </source>
</evidence>
<dbReference type="Pfam" id="PF13361">
    <property type="entry name" value="UvrD_C"/>
    <property type="match status" value="1"/>
</dbReference>
<evidence type="ECO:0000256" key="5">
    <source>
        <dbReference type="ARBA" id="ARBA00022840"/>
    </source>
</evidence>
<evidence type="ECO:0000256" key="7">
    <source>
        <dbReference type="ARBA" id="ARBA00023204"/>
    </source>
</evidence>
<organism evidence="15 16">
    <name type="scientific">Peptoniphilus ovalis</name>
    <dbReference type="NCBI Taxonomy" id="2841503"/>
    <lineage>
        <taxon>Bacteria</taxon>
        <taxon>Bacillati</taxon>
        <taxon>Bacillota</taxon>
        <taxon>Tissierellia</taxon>
        <taxon>Tissierellales</taxon>
        <taxon>Peptoniphilaceae</taxon>
        <taxon>Peptoniphilus</taxon>
    </lineage>
</organism>